<name>A0A9P7EKA0_9AGAM</name>
<keyword evidence="2" id="KW-1185">Reference proteome</keyword>
<evidence type="ECO:0000313" key="2">
    <source>
        <dbReference type="Proteomes" id="UP000807769"/>
    </source>
</evidence>
<evidence type="ECO:0000313" key="1">
    <source>
        <dbReference type="EMBL" id="KAG1823593.1"/>
    </source>
</evidence>
<comment type="caution">
    <text evidence="1">The sequence shown here is derived from an EMBL/GenBank/DDBJ whole genome shotgun (WGS) entry which is preliminary data.</text>
</comment>
<dbReference type="AlphaFoldDB" id="A0A9P7EKA0"/>
<organism evidence="1 2">
    <name type="scientific">Suillus subaureus</name>
    <dbReference type="NCBI Taxonomy" id="48587"/>
    <lineage>
        <taxon>Eukaryota</taxon>
        <taxon>Fungi</taxon>
        <taxon>Dikarya</taxon>
        <taxon>Basidiomycota</taxon>
        <taxon>Agaricomycotina</taxon>
        <taxon>Agaricomycetes</taxon>
        <taxon>Agaricomycetidae</taxon>
        <taxon>Boletales</taxon>
        <taxon>Suillineae</taxon>
        <taxon>Suillaceae</taxon>
        <taxon>Suillus</taxon>
    </lineage>
</organism>
<sequence length="55" mass="5985">MHIISRTEFIDHSPAPANGFSTYLPYFVTFTTKPPCAVLAQEIAADATIAVSWSV</sequence>
<proteinExistence type="predicted"/>
<feature type="non-terminal residue" evidence="1">
    <location>
        <position position="55"/>
    </location>
</feature>
<reference evidence="1" key="1">
    <citation type="journal article" date="2020" name="New Phytol.">
        <title>Comparative genomics reveals dynamic genome evolution in host specialist ectomycorrhizal fungi.</title>
        <authorList>
            <person name="Lofgren L.A."/>
            <person name="Nguyen N.H."/>
            <person name="Vilgalys R."/>
            <person name="Ruytinx J."/>
            <person name="Liao H.L."/>
            <person name="Branco S."/>
            <person name="Kuo A."/>
            <person name="LaButti K."/>
            <person name="Lipzen A."/>
            <person name="Andreopoulos W."/>
            <person name="Pangilinan J."/>
            <person name="Riley R."/>
            <person name="Hundley H."/>
            <person name="Na H."/>
            <person name="Barry K."/>
            <person name="Grigoriev I.V."/>
            <person name="Stajich J.E."/>
            <person name="Kennedy P.G."/>
        </authorList>
    </citation>
    <scope>NUCLEOTIDE SEQUENCE</scope>
    <source>
        <strain evidence="1">MN1</strain>
    </source>
</reference>
<dbReference type="GeneID" id="64628580"/>
<accession>A0A9P7EKA0</accession>
<dbReference type="RefSeq" id="XP_041197653.1">
    <property type="nucleotide sequence ID" value="XM_041334563.1"/>
</dbReference>
<dbReference type="OrthoDB" id="3259897at2759"/>
<gene>
    <name evidence="1" type="ORF">BJ212DRAFT_1325415</name>
</gene>
<dbReference type="Proteomes" id="UP000807769">
    <property type="component" value="Unassembled WGS sequence"/>
</dbReference>
<protein>
    <submittedName>
        <fullName evidence="1">Uncharacterized protein</fullName>
    </submittedName>
</protein>
<dbReference type="EMBL" id="JABBWG010000004">
    <property type="protein sequence ID" value="KAG1823593.1"/>
    <property type="molecule type" value="Genomic_DNA"/>
</dbReference>